<evidence type="ECO:0000259" key="3">
    <source>
        <dbReference type="Pfam" id="PF21984"/>
    </source>
</evidence>
<dbReference type="Proteomes" id="UP000005850">
    <property type="component" value="Chromosome"/>
</dbReference>
<comment type="similarity">
    <text evidence="1">Belongs to the DnaB/DnaD family.</text>
</comment>
<dbReference type="eggNOG" id="COG3935">
    <property type="taxonomic scope" value="Bacteria"/>
</dbReference>
<reference evidence="4 5" key="1">
    <citation type="journal article" date="2011" name="J. Bacteriol.">
        <title>Genome sequence of Brevibacillus laterosporus LMG 15441, a pathogen of invertebrates.</title>
        <authorList>
            <person name="Djukic M."/>
            <person name="Poehlein A."/>
            <person name="Thurmer A."/>
            <person name="Daniel R."/>
        </authorList>
    </citation>
    <scope>NUCLEOTIDE SEQUENCE [LARGE SCALE GENOMIC DNA]</scope>
    <source>
        <strain evidence="4 5">LMG 15441</strain>
    </source>
</reference>
<evidence type="ECO:0000259" key="2">
    <source>
        <dbReference type="Pfam" id="PF07261"/>
    </source>
</evidence>
<dbReference type="InterPro" id="IPR034829">
    <property type="entry name" value="DnaD-like_sf"/>
</dbReference>
<dbReference type="STRING" id="1042163.BRLA_c019720"/>
<dbReference type="NCBIfam" id="TIGR01446">
    <property type="entry name" value="DnaD_dom"/>
    <property type="match status" value="1"/>
</dbReference>
<dbReference type="Gene3D" id="1.10.10.630">
    <property type="entry name" value="DnaD domain-like"/>
    <property type="match status" value="1"/>
</dbReference>
<dbReference type="HOGENOM" id="CLU_091656_0_1_9"/>
<dbReference type="PANTHER" id="PTHR37293">
    <property type="entry name" value="PHAGE REPLICATION PROTEIN-RELATED"/>
    <property type="match status" value="1"/>
</dbReference>
<organism evidence="4 5">
    <name type="scientific">Brevibacillus laterosporus LMG 15441</name>
    <dbReference type="NCBI Taxonomy" id="1042163"/>
    <lineage>
        <taxon>Bacteria</taxon>
        <taxon>Bacillati</taxon>
        <taxon>Bacillota</taxon>
        <taxon>Bacilli</taxon>
        <taxon>Bacillales</taxon>
        <taxon>Paenibacillaceae</taxon>
        <taxon>Brevibacillus</taxon>
    </lineage>
</organism>
<dbReference type="InterPro" id="IPR053162">
    <property type="entry name" value="DnaD"/>
</dbReference>
<dbReference type="RefSeq" id="WP_003338618.1">
    <property type="nucleotide sequence ID" value="NZ_CP007806.1"/>
</dbReference>
<dbReference type="SUPFAM" id="SSF158499">
    <property type="entry name" value="DnaD domain-like"/>
    <property type="match status" value="1"/>
</dbReference>
<keyword evidence="5" id="KW-1185">Reference proteome</keyword>
<protein>
    <submittedName>
        <fullName evidence="4">DNA replication protein DnaD</fullName>
    </submittedName>
</protein>
<sequence length="244" mass="28735">MDRQIRQLIQEGSTSVSNLLLKNYKRMSLADEEMMLIIHLLSFQQEGNQFPTLSQLEDRLSMSGLRLIQLLQKMMKDQWISIDENVDEQTGFRSESYNLSVVYDRLFECLKQSYQVQREAFSDSRQEVAVTSHMDIPGGPTDTMLFTLDEDQQPDNLYTQFEQTFGRPLSPIEVETLQIWVEEDRYAEELIIAALREAQSVGKLFIRYIDRILLEWQRNQVCSVEEAREYSQRFRRQVAVKEGR</sequence>
<evidence type="ECO:0000313" key="5">
    <source>
        <dbReference type="Proteomes" id="UP000005850"/>
    </source>
</evidence>
<dbReference type="AlphaFoldDB" id="A0A075R553"/>
<proteinExistence type="inferred from homology"/>
<gene>
    <name evidence="4" type="primary">dnaD</name>
    <name evidence="4" type="ORF">BRLA_c019720</name>
</gene>
<dbReference type="PANTHER" id="PTHR37293:SF6">
    <property type="entry name" value="DNA REPLICATION PROTEIN DNAD"/>
    <property type="match status" value="1"/>
</dbReference>
<feature type="domain" description="DnaD N-terminal" evidence="3">
    <location>
        <begin position="16"/>
        <end position="113"/>
    </location>
</feature>
<dbReference type="InterPro" id="IPR036388">
    <property type="entry name" value="WH-like_DNA-bd_sf"/>
</dbReference>
<dbReference type="InterPro" id="IPR006343">
    <property type="entry name" value="DnaB/C_C"/>
</dbReference>
<name>A0A075R553_BRELA</name>
<dbReference type="KEGG" id="blr:BRLA_c019720"/>
<dbReference type="InterPro" id="IPR053843">
    <property type="entry name" value="DnaD_N"/>
</dbReference>
<dbReference type="Gene3D" id="1.10.10.10">
    <property type="entry name" value="Winged helix-like DNA-binding domain superfamily/Winged helix DNA-binding domain"/>
    <property type="match status" value="1"/>
</dbReference>
<dbReference type="Pfam" id="PF07261">
    <property type="entry name" value="DnaB_2"/>
    <property type="match status" value="1"/>
</dbReference>
<evidence type="ECO:0000256" key="1">
    <source>
        <dbReference type="ARBA" id="ARBA00093462"/>
    </source>
</evidence>
<dbReference type="EMBL" id="CP007806">
    <property type="protein sequence ID" value="AIG26293.1"/>
    <property type="molecule type" value="Genomic_DNA"/>
</dbReference>
<feature type="domain" description="DnaB/C C-terminal" evidence="2">
    <location>
        <begin position="158"/>
        <end position="230"/>
    </location>
</feature>
<accession>A0A075R553</accession>
<evidence type="ECO:0000313" key="4">
    <source>
        <dbReference type="EMBL" id="AIG26293.1"/>
    </source>
</evidence>
<dbReference type="Pfam" id="PF21984">
    <property type="entry name" value="DnaD_N"/>
    <property type="match status" value="1"/>
</dbReference>